<organism evidence="2 3">
    <name type="scientific">Vibrio proteolyticus NBRC 13287</name>
    <dbReference type="NCBI Taxonomy" id="1219065"/>
    <lineage>
        <taxon>Bacteria</taxon>
        <taxon>Pseudomonadati</taxon>
        <taxon>Pseudomonadota</taxon>
        <taxon>Gammaproteobacteria</taxon>
        <taxon>Vibrionales</taxon>
        <taxon>Vibrionaceae</taxon>
        <taxon>Vibrio</taxon>
    </lineage>
</organism>
<dbReference type="eggNOG" id="COG5607">
    <property type="taxonomic scope" value="Bacteria"/>
</dbReference>
<gene>
    <name evidence="2" type="ORF">VPR01S_01_03530</name>
</gene>
<dbReference type="PANTHER" id="PTHR39339:SF1">
    <property type="entry name" value="CHAD DOMAIN-CONTAINING PROTEIN"/>
    <property type="match status" value="1"/>
</dbReference>
<evidence type="ECO:0000313" key="3">
    <source>
        <dbReference type="Proteomes" id="UP000016570"/>
    </source>
</evidence>
<dbReference type="STRING" id="1219065.VPR01S_01_03530"/>
<protein>
    <recommendedName>
        <fullName evidence="1">CHAD domain-containing protein</fullName>
    </recommendedName>
</protein>
<dbReference type="PANTHER" id="PTHR39339">
    <property type="entry name" value="SLR1444 PROTEIN"/>
    <property type="match status" value="1"/>
</dbReference>
<dbReference type="EMBL" id="BATJ01000001">
    <property type="protein sequence ID" value="GAD65580.1"/>
    <property type="molecule type" value="Genomic_DNA"/>
</dbReference>
<accession>U2ZVW1</accession>
<evidence type="ECO:0000313" key="2">
    <source>
        <dbReference type="EMBL" id="GAD65580.1"/>
    </source>
</evidence>
<reference evidence="2 3" key="1">
    <citation type="submission" date="2013-09" db="EMBL/GenBank/DDBJ databases">
        <title>Whole genome shotgun sequence of Vibrio proteolyticus NBRC 13287.</title>
        <authorList>
            <person name="Isaki S."/>
            <person name="Hosoyama A."/>
            <person name="Numata M."/>
            <person name="Hashimoto M."/>
            <person name="Hosoyama Y."/>
            <person name="Tsuchikane K."/>
            <person name="Noguchi M."/>
            <person name="Hirakata S."/>
            <person name="Ichikawa N."/>
            <person name="Ohji S."/>
            <person name="Yamazoe A."/>
            <person name="Fujita N."/>
        </authorList>
    </citation>
    <scope>NUCLEOTIDE SEQUENCE [LARGE SCALE GENOMIC DNA]</scope>
    <source>
        <strain evidence="2 3">NBRC 13287</strain>
    </source>
</reference>
<dbReference type="AlphaFoldDB" id="U2ZVW1"/>
<dbReference type="RefSeq" id="WP_021703572.1">
    <property type="nucleotide sequence ID" value="NZ_BATJ01000001.1"/>
</dbReference>
<dbReference type="Gene3D" id="1.40.20.10">
    <property type="entry name" value="CHAD domain"/>
    <property type="match status" value="1"/>
</dbReference>
<dbReference type="InterPro" id="IPR007899">
    <property type="entry name" value="CHAD_dom"/>
</dbReference>
<keyword evidence="3" id="KW-1185">Reference proteome</keyword>
<dbReference type="Proteomes" id="UP000016570">
    <property type="component" value="Unassembled WGS sequence"/>
</dbReference>
<dbReference type="Pfam" id="PF05235">
    <property type="entry name" value="CHAD"/>
    <property type="match status" value="1"/>
</dbReference>
<sequence>MHFVPSSSIQVDSQVRADNLAPVVSGLLALFAIARMNAILYRETHSDEALHQFRVSLRRVRSILTFNKTLIGQPYLTLNQRLQTILSGSGDCRDLDVLINKLDTLDVAETNAQAHFRLWLTEQRARTRQHLIARLTPMILEPLFHHMTDTLLRHVAKLKHRDYSAWVCRRYQKKHRQLGQRLQKIGSLNAEQLHRLRIRAKLLRYSGEFYQVWLTSSTQNAWKQWQTKLGELNDLHVQLTILTAYQQQLSNGSAHQAAAQALHAILQAEWEKVLHSLRQV</sequence>
<dbReference type="InterPro" id="IPR038186">
    <property type="entry name" value="CHAD_dom_sf"/>
</dbReference>
<evidence type="ECO:0000259" key="1">
    <source>
        <dbReference type="PROSITE" id="PS51708"/>
    </source>
</evidence>
<proteinExistence type="predicted"/>
<name>U2ZVW1_VIBPR</name>
<dbReference type="PROSITE" id="PS51708">
    <property type="entry name" value="CHAD"/>
    <property type="match status" value="1"/>
</dbReference>
<comment type="caution">
    <text evidence="2">The sequence shown here is derived from an EMBL/GenBank/DDBJ whole genome shotgun (WGS) entry which is preliminary data.</text>
</comment>
<dbReference type="SMART" id="SM00880">
    <property type="entry name" value="CHAD"/>
    <property type="match status" value="1"/>
</dbReference>
<feature type="domain" description="CHAD" evidence="1">
    <location>
        <begin position="16"/>
        <end position="280"/>
    </location>
</feature>